<evidence type="ECO:0000313" key="4">
    <source>
        <dbReference type="Proteomes" id="UP000590412"/>
    </source>
</evidence>
<keyword evidence="2" id="KW-0812">Transmembrane</keyword>
<feature type="region of interest" description="Disordered" evidence="1">
    <location>
        <begin position="1"/>
        <end position="20"/>
    </location>
</feature>
<evidence type="ECO:0000256" key="2">
    <source>
        <dbReference type="SAM" id="Phobius"/>
    </source>
</evidence>
<keyword evidence="2" id="KW-0472">Membrane</keyword>
<dbReference type="Proteomes" id="UP000590412">
    <property type="component" value="Unassembled WGS sequence"/>
</dbReference>
<feature type="compositionally biased region" description="Polar residues" evidence="1">
    <location>
        <begin position="1"/>
        <end position="15"/>
    </location>
</feature>
<comment type="caution">
    <text evidence="3">The sequence shown here is derived from an EMBL/GenBank/DDBJ whole genome shotgun (WGS) entry which is preliminary data.</text>
</comment>
<dbReference type="EMBL" id="JABWAB010000004">
    <property type="protein sequence ID" value="KAF6052667.1"/>
    <property type="molecule type" value="Genomic_DNA"/>
</dbReference>
<reference evidence="3" key="1">
    <citation type="submission" date="2020-03" db="EMBL/GenBank/DDBJ databases">
        <title>FDA dAtabase for Regulatory Grade micrObial Sequences (FDA-ARGOS): Supporting development and validation of Infectious Disease Dx tests.</title>
        <authorList>
            <person name="Campos J."/>
            <person name="Goldberg B."/>
            <person name="Tallon L."/>
            <person name="Sadzewicz L."/>
            <person name="Vavikolanu K."/>
            <person name="Mehta A."/>
            <person name="Aluvathingal J."/>
            <person name="Nadendla S."/>
            <person name="Nandy P."/>
            <person name="Geyer C."/>
            <person name="Yan Y."/>
            <person name="Sichtig H."/>
        </authorList>
    </citation>
    <scope>NUCLEOTIDE SEQUENCE [LARGE SCALE GENOMIC DNA]</scope>
    <source>
        <strain evidence="3">FDAARGOS_652</strain>
    </source>
</reference>
<accession>A0A8X7NLK5</accession>
<dbReference type="OrthoDB" id="4074036at2759"/>
<evidence type="ECO:0000313" key="3">
    <source>
        <dbReference type="EMBL" id="KAF6052667.1"/>
    </source>
</evidence>
<gene>
    <name evidence="3" type="ORF">FOB60_002923</name>
</gene>
<feature type="transmembrane region" description="Helical" evidence="2">
    <location>
        <begin position="68"/>
        <end position="86"/>
    </location>
</feature>
<evidence type="ECO:0000256" key="1">
    <source>
        <dbReference type="SAM" id="MobiDB-lite"/>
    </source>
</evidence>
<organism evidence="3 4">
    <name type="scientific">Candida parapsilosis</name>
    <name type="common">Yeast</name>
    <dbReference type="NCBI Taxonomy" id="5480"/>
    <lineage>
        <taxon>Eukaryota</taxon>
        <taxon>Fungi</taxon>
        <taxon>Dikarya</taxon>
        <taxon>Ascomycota</taxon>
        <taxon>Saccharomycotina</taxon>
        <taxon>Pichiomycetes</taxon>
        <taxon>Debaryomycetaceae</taxon>
        <taxon>Candida/Lodderomyces clade</taxon>
        <taxon>Candida</taxon>
    </lineage>
</organism>
<keyword evidence="2" id="KW-1133">Transmembrane helix</keyword>
<dbReference type="AlphaFoldDB" id="A0A8X7NLK5"/>
<name>A0A8X7NLK5_CANPA</name>
<proteinExistence type="predicted"/>
<feature type="transmembrane region" description="Helical" evidence="2">
    <location>
        <begin position="27"/>
        <end position="48"/>
    </location>
</feature>
<protein>
    <submittedName>
        <fullName evidence="3">Putative integral membrane protein</fullName>
    </submittedName>
</protein>
<sequence>MSSETPNDESLVSETKQQRHDRFSNQLWQAAAAGALRGTLIALVTGYALSFKYNHGKNKPYFRNVYKVWWFVGWNIVGVTFATDTAKRNISRQAALEDEIKRTKLYEQEFAK</sequence>